<dbReference type="CDD" id="cd00609">
    <property type="entry name" value="AAT_like"/>
    <property type="match status" value="1"/>
</dbReference>
<dbReference type="PROSITE" id="PS00599">
    <property type="entry name" value="AA_TRANSFER_CLASS_2"/>
    <property type="match status" value="1"/>
</dbReference>
<name>A0A929F6H4_LEPEC</name>
<evidence type="ECO:0000313" key="7">
    <source>
        <dbReference type="EMBL" id="MBE9067656.1"/>
    </source>
</evidence>
<dbReference type="Gene3D" id="3.90.1150.10">
    <property type="entry name" value="Aspartate Aminotransferase, domain 1"/>
    <property type="match status" value="1"/>
</dbReference>
<evidence type="ECO:0000313" key="8">
    <source>
        <dbReference type="Proteomes" id="UP000615026"/>
    </source>
</evidence>
<dbReference type="InterPro" id="IPR015422">
    <property type="entry name" value="PyrdxlP-dep_Trfase_small"/>
</dbReference>
<evidence type="ECO:0000256" key="2">
    <source>
        <dbReference type="ARBA" id="ARBA00022576"/>
    </source>
</evidence>
<dbReference type="SUPFAM" id="SSF53383">
    <property type="entry name" value="PLP-dependent transferases"/>
    <property type="match status" value="1"/>
</dbReference>
<evidence type="ECO:0000256" key="3">
    <source>
        <dbReference type="ARBA" id="ARBA00022679"/>
    </source>
</evidence>
<accession>A0A929F6H4</accession>
<sequence length="186" mass="20246">PSGHQVPLIELKQLANAVQGVLVIDEAYVDFAEESALSLVHTYDHVIVIRTLSKGYGLAGLRFGFGIAQPSLLSGLFKVKDSYGVDAIANRVAAAAIADQAYKNQRVAQIKTDRQYLTTALQSLGFQVPPSHGNFVLATHGEAKRLHDALQKNGIWVRHCAADKLRITVGTPEQHRQLLDTLADLL</sequence>
<gene>
    <name evidence="7" type="ORF">IQ260_13425</name>
</gene>
<keyword evidence="3" id="KW-0808">Transferase</keyword>
<comment type="cofactor">
    <cofactor evidence="1 5">
        <name>pyridoxal 5'-phosphate</name>
        <dbReference type="ChEBI" id="CHEBI:597326"/>
    </cofactor>
</comment>
<feature type="non-terminal residue" evidence="7">
    <location>
        <position position="1"/>
    </location>
</feature>
<dbReference type="AlphaFoldDB" id="A0A929F6H4"/>
<proteinExistence type="inferred from homology"/>
<dbReference type="Pfam" id="PF00155">
    <property type="entry name" value="Aminotran_1_2"/>
    <property type="match status" value="1"/>
</dbReference>
<dbReference type="InterPro" id="IPR004839">
    <property type="entry name" value="Aminotransferase_I/II_large"/>
</dbReference>
<evidence type="ECO:0000256" key="4">
    <source>
        <dbReference type="ARBA" id="ARBA00022898"/>
    </source>
</evidence>
<dbReference type="Proteomes" id="UP000615026">
    <property type="component" value="Unassembled WGS sequence"/>
</dbReference>
<dbReference type="PANTHER" id="PTHR42885:SF2">
    <property type="entry name" value="HISTIDINOL-PHOSPHATE AMINOTRANSFERASE"/>
    <property type="match status" value="1"/>
</dbReference>
<evidence type="ECO:0000259" key="6">
    <source>
        <dbReference type="Pfam" id="PF00155"/>
    </source>
</evidence>
<dbReference type="EMBL" id="JADEXP010000110">
    <property type="protein sequence ID" value="MBE9067656.1"/>
    <property type="molecule type" value="Genomic_DNA"/>
</dbReference>
<dbReference type="InterPro" id="IPR015421">
    <property type="entry name" value="PyrdxlP-dep_Trfase_major"/>
</dbReference>
<dbReference type="Gene3D" id="3.40.640.10">
    <property type="entry name" value="Type I PLP-dependent aspartate aminotransferase-like (Major domain)"/>
    <property type="match status" value="1"/>
</dbReference>
<evidence type="ECO:0000256" key="1">
    <source>
        <dbReference type="ARBA" id="ARBA00001933"/>
    </source>
</evidence>
<dbReference type="GO" id="GO:0030170">
    <property type="term" value="F:pyridoxal phosphate binding"/>
    <property type="evidence" value="ECO:0007669"/>
    <property type="project" value="InterPro"/>
</dbReference>
<feature type="domain" description="Aminotransferase class I/classII large" evidence="6">
    <location>
        <begin position="1"/>
        <end position="182"/>
    </location>
</feature>
<reference evidence="7" key="1">
    <citation type="submission" date="2020-10" db="EMBL/GenBank/DDBJ databases">
        <authorList>
            <person name="Castelo-Branco R."/>
            <person name="Eusebio N."/>
            <person name="Adriana R."/>
            <person name="Vieira A."/>
            <person name="Brugerolle De Fraissinette N."/>
            <person name="Rezende De Castro R."/>
            <person name="Schneider M.P."/>
            <person name="Vasconcelos V."/>
            <person name="Leao P.N."/>
        </authorList>
    </citation>
    <scope>NUCLEOTIDE SEQUENCE</scope>
    <source>
        <strain evidence="7">LEGE 11479</strain>
    </source>
</reference>
<organism evidence="7 8">
    <name type="scientific">Leptolyngbya cf. ectocarpi LEGE 11479</name>
    <dbReference type="NCBI Taxonomy" id="1828722"/>
    <lineage>
        <taxon>Bacteria</taxon>
        <taxon>Bacillati</taxon>
        <taxon>Cyanobacteriota</taxon>
        <taxon>Cyanophyceae</taxon>
        <taxon>Leptolyngbyales</taxon>
        <taxon>Leptolyngbyaceae</taxon>
        <taxon>Leptolyngbya group</taxon>
        <taxon>Leptolyngbya</taxon>
    </lineage>
</organism>
<keyword evidence="4 5" id="KW-0663">Pyridoxal phosphate</keyword>
<keyword evidence="2 7" id="KW-0032">Aminotransferase</keyword>
<dbReference type="InterPro" id="IPR015424">
    <property type="entry name" value="PyrdxlP-dep_Trfase"/>
</dbReference>
<dbReference type="PANTHER" id="PTHR42885">
    <property type="entry name" value="HISTIDINOL-PHOSPHATE AMINOTRANSFERASE-RELATED"/>
    <property type="match status" value="1"/>
</dbReference>
<dbReference type="InterPro" id="IPR001917">
    <property type="entry name" value="Aminotrans_II_pyridoxalP_BS"/>
</dbReference>
<comment type="caution">
    <text evidence="7">The sequence shown here is derived from an EMBL/GenBank/DDBJ whole genome shotgun (WGS) entry which is preliminary data.</text>
</comment>
<evidence type="ECO:0000256" key="5">
    <source>
        <dbReference type="RuleBase" id="RU003693"/>
    </source>
</evidence>
<comment type="similarity">
    <text evidence="5">Belongs to the class-II pyridoxal-phosphate-dependent aminotransferase family.</text>
</comment>
<keyword evidence="8" id="KW-1185">Reference proteome</keyword>
<dbReference type="RefSeq" id="WP_193993617.1">
    <property type="nucleotide sequence ID" value="NZ_JADEXP010000110.1"/>
</dbReference>
<protein>
    <submittedName>
        <fullName evidence="7">Aminotransferase class I/II-fold pyridoxal phosphate-dependent enzyme</fullName>
    </submittedName>
</protein>
<dbReference type="GO" id="GO:0008483">
    <property type="term" value="F:transaminase activity"/>
    <property type="evidence" value="ECO:0007669"/>
    <property type="project" value="UniProtKB-KW"/>
</dbReference>